<evidence type="ECO:0000256" key="2">
    <source>
        <dbReference type="ARBA" id="ARBA00022729"/>
    </source>
</evidence>
<dbReference type="InterPro" id="IPR001611">
    <property type="entry name" value="Leu-rich_rpt"/>
</dbReference>
<dbReference type="Gene3D" id="3.80.10.10">
    <property type="entry name" value="Ribonuclease Inhibitor"/>
    <property type="match status" value="1"/>
</dbReference>
<name>A0ABM0JC66_APLCA</name>
<gene>
    <name evidence="9" type="primary">LOC101853662</name>
</gene>
<dbReference type="SUPFAM" id="SSF48726">
    <property type="entry name" value="Immunoglobulin"/>
    <property type="match status" value="1"/>
</dbReference>
<evidence type="ECO:0000313" key="8">
    <source>
        <dbReference type="Proteomes" id="UP000694888"/>
    </source>
</evidence>
<dbReference type="InterPro" id="IPR007110">
    <property type="entry name" value="Ig-like_dom"/>
</dbReference>
<protein>
    <submittedName>
        <fullName evidence="9">Leucine-rich repeat and fibronectin type-III domain-containing protein 3</fullName>
    </submittedName>
</protein>
<feature type="signal peptide" evidence="6">
    <location>
        <begin position="1"/>
        <end position="22"/>
    </location>
</feature>
<dbReference type="InterPro" id="IPR003591">
    <property type="entry name" value="Leu-rich_rpt_typical-subtyp"/>
</dbReference>
<keyword evidence="5" id="KW-0325">Glycoprotein</keyword>
<evidence type="ECO:0000256" key="1">
    <source>
        <dbReference type="ARBA" id="ARBA00022614"/>
    </source>
</evidence>
<evidence type="ECO:0000256" key="6">
    <source>
        <dbReference type="SAM" id="SignalP"/>
    </source>
</evidence>
<dbReference type="Gene3D" id="2.60.40.10">
    <property type="entry name" value="Immunoglobulins"/>
    <property type="match status" value="1"/>
</dbReference>
<keyword evidence="2 6" id="KW-0732">Signal</keyword>
<evidence type="ECO:0000256" key="3">
    <source>
        <dbReference type="ARBA" id="ARBA00022737"/>
    </source>
</evidence>
<dbReference type="SUPFAM" id="SSF52058">
    <property type="entry name" value="L domain-like"/>
    <property type="match status" value="1"/>
</dbReference>
<proteinExistence type="predicted"/>
<dbReference type="PANTHER" id="PTHR45842:SF12">
    <property type="entry name" value="KEKKON 5, ISOFORM A"/>
    <property type="match status" value="1"/>
</dbReference>
<evidence type="ECO:0000256" key="5">
    <source>
        <dbReference type="ARBA" id="ARBA00023180"/>
    </source>
</evidence>
<dbReference type="RefSeq" id="XP_005090314.1">
    <property type="nucleotide sequence ID" value="XM_005090257.3"/>
</dbReference>
<keyword evidence="3" id="KW-0677">Repeat</keyword>
<dbReference type="InterPro" id="IPR036179">
    <property type="entry name" value="Ig-like_dom_sf"/>
</dbReference>
<dbReference type="InterPro" id="IPR013783">
    <property type="entry name" value="Ig-like_fold"/>
</dbReference>
<dbReference type="Proteomes" id="UP000694888">
    <property type="component" value="Unplaced"/>
</dbReference>
<dbReference type="InterPro" id="IPR050467">
    <property type="entry name" value="LRFN"/>
</dbReference>
<sequence length="663" mass="73106">MGKMSSCAVFAVVLLLTSPSMSVIAPDYTMARSTSDSCPHLCACLTLSQSHEFVTCQVRSSAEWQKSCKELQHFTLAQEAVSLRVAGDVSVLFKHSDCLPTLNGLDLSIVPVSLRTSMFGDMKLQSFLNLSHSGIEDVPEDTFAGLTDVLHLDLSHNELTTLHPGSLNGLTFLRDLDVSYNRIQRISFSSLSHLSSLESLNMEHNLLLEVTADHLPASGSLKDLNLHFNKLSMFMLSINDSTFESIRNITSLDLSYNPLECSCVLGELFNAVPSLLQSIKREKDTVCSTPDAFKGQRLLTVNQSDLSCTSPYNFISYPSTARSVLITDTITLECNAQGYPPPAMLWITPWGEKFYNRSASTILINEGDLLDSSNLDHMYGKYEDENVFFQSSIHLLADNKLQISKFRGCISGTYRCIAVNFAGNQTHNIDLKIISAIKSVYGESLFISGCCAVGSLILGFIIGAVKMLVVWLRRKHFFSVPIFSKTPSEHPPEAAESTVTTFDQCNSKDFIDSGSEKSPPSSPTIVAWSTAVEIEDQEQGHYDELENPGSWRPHAIFESLEEARGRLRYGMGRKMEQVRKNVQSIKESGSVYVHSIKETGSSAASRMKAGVVLGVETVKSQVQSFKELCGTGNMGGQTISMMSVETDVDTNEKKEVIRQITFV</sequence>
<dbReference type="SMART" id="SM00082">
    <property type="entry name" value="LRRCT"/>
    <property type="match status" value="1"/>
</dbReference>
<feature type="domain" description="Ig-like" evidence="7">
    <location>
        <begin position="311"/>
        <end position="435"/>
    </location>
</feature>
<reference evidence="9" key="1">
    <citation type="submission" date="2025-08" db="UniProtKB">
        <authorList>
            <consortium name="RefSeq"/>
        </authorList>
    </citation>
    <scope>IDENTIFICATION</scope>
</reference>
<evidence type="ECO:0000256" key="4">
    <source>
        <dbReference type="ARBA" id="ARBA00023157"/>
    </source>
</evidence>
<dbReference type="GeneID" id="101853662"/>
<dbReference type="InterPro" id="IPR000483">
    <property type="entry name" value="Cys-rich_flank_reg_C"/>
</dbReference>
<keyword evidence="4" id="KW-1015">Disulfide bond</keyword>
<feature type="chain" id="PRO_5045231626" evidence="6">
    <location>
        <begin position="23"/>
        <end position="663"/>
    </location>
</feature>
<keyword evidence="8" id="KW-1185">Reference proteome</keyword>
<dbReference type="InterPro" id="IPR032675">
    <property type="entry name" value="LRR_dom_sf"/>
</dbReference>
<dbReference type="PROSITE" id="PS50835">
    <property type="entry name" value="IG_LIKE"/>
    <property type="match status" value="1"/>
</dbReference>
<evidence type="ECO:0000313" key="9">
    <source>
        <dbReference type="RefSeq" id="XP_005090314.1"/>
    </source>
</evidence>
<dbReference type="PANTHER" id="PTHR45842">
    <property type="entry name" value="SYNAPTIC ADHESION-LIKE MOLECULE SALM"/>
    <property type="match status" value="1"/>
</dbReference>
<dbReference type="Pfam" id="PF13855">
    <property type="entry name" value="LRR_8"/>
    <property type="match status" value="1"/>
</dbReference>
<accession>A0ABM0JC66</accession>
<keyword evidence="1" id="KW-0433">Leucine-rich repeat</keyword>
<evidence type="ECO:0000259" key="7">
    <source>
        <dbReference type="PROSITE" id="PS50835"/>
    </source>
</evidence>
<dbReference type="SMART" id="SM00369">
    <property type="entry name" value="LRR_TYP"/>
    <property type="match status" value="4"/>
</dbReference>
<organism evidence="8 9">
    <name type="scientific">Aplysia californica</name>
    <name type="common">California sea hare</name>
    <dbReference type="NCBI Taxonomy" id="6500"/>
    <lineage>
        <taxon>Eukaryota</taxon>
        <taxon>Metazoa</taxon>
        <taxon>Spiralia</taxon>
        <taxon>Lophotrochozoa</taxon>
        <taxon>Mollusca</taxon>
        <taxon>Gastropoda</taxon>
        <taxon>Heterobranchia</taxon>
        <taxon>Euthyneura</taxon>
        <taxon>Tectipleura</taxon>
        <taxon>Aplysiida</taxon>
        <taxon>Aplysioidea</taxon>
        <taxon>Aplysiidae</taxon>
        <taxon>Aplysia</taxon>
    </lineage>
</organism>
<dbReference type="Pfam" id="PF01463">
    <property type="entry name" value="LRRCT"/>
    <property type="match status" value="1"/>
</dbReference>